<feature type="compositionally biased region" description="Polar residues" evidence="1">
    <location>
        <begin position="24"/>
        <end position="55"/>
    </location>
</feature>
<sequence>MPTAKCCMEGLRPCLPRRDPGPTSPSLPESPAWSQTTESPASQDSNPRAHTNPEPTENRTDVEPQHSTRSLCFLQCGQCQRQSSSRSQAGRPAPPLCCMCVSKTDSPGVFKTPEEPSRRAQPLSSGDRKGGGHPGAGPSGTGPAVSGRDKGHVWTMCGVGRQPYESTRSQDTWMTQVSPSSAQETNQNVITPPKSVSQALQWLASRKVLSLARLGVSGGRAHRAHCKGAEARCPGAAGGPLLPHASRWQGPTWRPTQERPTSRTLKEEAAKPPAPSWAVSLAASTEAGTRQRRHTVTRGKPLWPPLRFCASHPSRSRGEPAQIPDGMSQVRLQSWLGRPVAGGGCSRQGFLLDPPSRPSDLLIPRVASAVPCPQAAARGDVVTPVSP</sequence>
<feature type="compositionally biased region" description="Basic and acidic residues" evidence="1">
    <location>
        <begin position="256"/>
        <end position="270"/>
    </location>
</feature>
<feature type="region of interest" description="Disordered" evidence="1">
    <location>
        <begin position="108"/>
        <end position="151"/>
    </location>
</feature>
<proteinExistence type="predicted"/>
<gene>
    <name evidence="3" type="primary">LOC116658791</name>
</gene>
<dbReference type="KEGG" id="cfr:116658791"/>
<keyword evidence="2" id="KW-1185">Reference proteome</keyword>
<evidence type="ECO:0000313" key="3">
    <source>
        <dbReference type="RefSeq" id="XP_032320523.1"/>
    </source>
</evidence>
<feature type="region of interest" description="Disordered" evidence="1">
    <location>
        <begin position="1"/>
        <end position="67"/>
    </location>
</feature>
<organism evidence="2 3">
    <name type="scientific">Camelus ferus</name>
    <name type="common">Wild bactrian camel</name>
    <name type="synonym">Camelus bactrianus ferus</name>
    <dbReference type="NCBI Taxonomy" id="419612"/>
    <lineage>
        <taxon>Eukaryota</taxon>
        <taxon>Metazoa</taxon>
        <taxon>Chordata</taxon>
        <taxon>Craniata</taxon>
        <taxon>Vertebrata</taxon>
        <taxon>Euteleostomi</taxon>
        <taxon>Mammalia</taxon>
        <taxon>Eutheria</taxon>
        <taxon>Laurasiatheria</taxon>
        <taxon>Artiodactyla</taxon>
        <taxon>Tylopoda</taxon>
        <taxon>Camelidae</taxon>
        <taxon>Camelus</taxon>
    </lineage>
</organism>
<name>A0A8B8RRF3_CAMFR</name>
<dbReference type="AlphaFoldDB" id="A0A8B8RRF3"/>
<feature type="compositionally biased region" description="Basic and acidic residues" evidence="1">
    <location>
        <begin position="56"/>
        <end position="66"/>
    </location>
</feature>
<evidence type="ECO:0000256" key="1">
    <source>
        <dbReference type="SAM" id="MobiDB-lite"/>
    </source>
</evidence>
<feature type="region of interest" description="Disordered" evidence="1">
    <location>
        <begin position="244"/>
        <end position="278"/>
    </location>
</feature>
<dbReference type="Proteomes" id="UP000694856">
    <property type="component" value="Chromosome 21"/>
</dbReference>
<reference evidence="3" key="1">
    <citation type="submission" date="2025-08" db="UniProtKB">
        <authorList>
            <consortium name="RefSeq"/>
        </authorList>
    </citation>
    <scope>IDENTIFICATION</scope>
    <source>
        <tissue evidence="3">Ear skin</tissue>
    </source>
</reference>
<accession>A0A8B8RRF3</accession>
<evidence type="ECO:0000313" key="2">
    <source>
        <dbReference type="Proteomes" id="UP000694856"/>
    </source>
</evidence>
<protein>
    <submittedName>
        <fullName evidence="3">Uncharacterized protein LOC116658791</fullName>
    </submittedName>
</protein>
<dbReference type="GeneID" id="116658791"/>
<dbReference type="RefSeq" id="XP_032320523.1">
    <property type="nucleotide sequence ID" value="XM_032464632.1"/>
</dbReference>